<feature type="compositionally biased region" description="Polar residues" evidence="2">
    <location>
        <begin position="141"/>
        <end position="151"/>
    </location>
</feature>
<keyword evidence="5" id="KW-1185">Reference proteome</keyword>
<feature type="compositionally biased region" description="Acidic residues" evidence="2">
    <location>
        <begin position="651"/>
        <end position="662"/>
    </location>
</feature>
<feature type="compositionally biased region" description="Basic and acidic residues" evidence="2">
    <location>
        <begin position="370"/>
        <end position="379"/>
    </location>
</feature>
<dbReference type="EMBL" id="MU003831">
    <property type="protein sequence ID" value="KAF2718055.1"/>
    <property type="molecule type" value="Genomic_DNA"/>
</dbReference>
<feature type="compositionally biased region" description="Polar residues" evidence="2">
    <location>
        <begin position="19"/>
        <end position="33"/>
    </location>
</feature>
<name>A0A9P4Q209_9PEZI</name>
<reference evidence="4" key="1">
    <citation type="journal article" date="2020" name="Stud. Mycol.">
        <title>101 Dothideomycetes genomes: a test case for predicting lifestyles and emergence of pathogens.</title>
        <authorList>
            <person name="Haridas S."/>
            <person name="Albert R."/>
            <person name="Binder M."/>
            <person name="Bloem J."/>
            <person name="Labutti K."/>
            <person name="Salamov A."/>
            <person name="Andreopoulos B."/>
            <person name="Baker S."/>
            <person name="Barry K."/>
            <person name="Bills G."/>
            <person name="Bluhm B."/>
            <person name="Cannon C."/>
            <person name="Castanera R."/>
            <person name="Culley D."/>
            <person name="Daum C."/>
            <person name="Ezra D."/>
            <person name="Gonzalez J."/>
            <person name="Henrissat B."/>
            <person name="Kuo A."/>
            <person name="Liang C."/>
            <person name="Lipzen A."/>
            <person name="Lutzoni F."/>
            <person name="Magnuson J."/>
            <person name="Mondo S."/>
            <person name="Nolan M."/>
            <person name="Ohm R."/>
            <person name="Pangilinan J."/>
            <person name="Park H.-J."/>
            <person name="Ramirez L."/>
            <person name="Alfaro M."/>
            <person name="Sun H."/>
            <person name="Tritt A."/>
            <person name="Yoshinaga Y."/>
            <person name="Zwiers L.-H."/>
            <person name="Turgeon B."/>
            <person name="Goodwin S."/>
            <person name="Spatafora J."/>
            <person name="Crous P."/>
            <person name="Grigoriev I."/>
        </authorList>
    </citation>
    <scope>NUCLEOTIDE SEQUENCE</scope>
    <source>
        <strain evidence="4">CBS 116435</strain>
    </source>
</reference>
<dbReference type="Proteomes" id="UP000799441">
    <property type="component" value="Unassembled WGS sequence"/>
</dbReference>
<feature type="compositionally biased region" description="Low complexity" evidence="2">
    <location>
        <begin position="1250"/>
        <end position="1259"/>
    </location>
</feature>
<feature type="compositionally biased region" description="Acidic residues" evidence="2">
    <location>
        <begin position="598"/>
        <end position="609"/>
    </location>
</feature>
<dbReference type="SMART" id="SM00233">
    <property type="entry name" value="PH"/>
    <property type="match status" value="1"/>
</dbReference>
<feature type="region of interest" description="Disordered" evidence="2">
    <location>
        <begin position="1236"/>
        <end position="1401"/>
    </location>
</feature>
<evidence type="ECO:0000313" key="4">
    <source>
        <dbReference type="EMBL" id="KAF2718055.1"/>
    </source>
</evidence>
<feature type="compositionally biased region" description="Low complexity" evidence="2">
    <location>
        <begin position="1554"/>
        <end position="1582"/>
    </location>
</feature>
<comment type="caution">
    <text evidence="4">The sequence shown here is derived from an EMBL/GenBank/DDBJ whole genome shotgun (WGS) entry which is preliminary data.</text>
</comment>
<dbReference type="PANTHER" id="PTHR28190">
    <property type="entry name" value="NUCLEAR MIGRATION PROTEIN NUM1"/>
    <property type="match status" value="1"/>
</dbReference>
<feature type="compositionally biased region" description="Basic and acidic residues" evidence="2">
    <location>
        <begin position="480"/>
        <end position="494"/>
    </location>
</feature>
<dbReference type="OrthoDB" id="2149224at2759"/>
<organism evidence="4 5">
    <name type="scientific">Polychaeton citri CBS 116435</name>
    <dbReference type="NCBI Taxonomy" id="1314669"/>
    <lineage>
        <taxon>Eukaryota</taxon>
        <taxon>Fungi</taxon>
        <taxon>Dikarya</taxon>
        <taxon>Ascomycota</taxon>
        <taxon>Pezizomycotina</taxon>
        <taxon>Dothideomycetes</taxon>
        <taxon>Dothideomycetidae</taxon>
        <taxon>Capnodiales</taxon>
        <taxon>Capnodiaceae</taxon>
        <taxon>Polychaeton</taxon>
    </lineage>
</organism>
<feature type="region of interest" description="Disordered" evidence="2">
    <location>
        <begin position="1655"/>
        <end position="1724"/>
    </location>
</feature>
<dbReference type="GO" id="GO:0015631">
    <property type="term" value="F:tubulin binding"/>
    <property type="evidence" value="ECO:0007669"/>
    <property type="project" value="TreeGrafter"/>
</dbReference>
<dbReference type="GO" id="GO:0005543">
    <property type="term" value="F:phospholipid binding"/>
    <property type="evidence" value="ECO:0007669"/>
    <property type="project" value="InterPro"/>
</dbReference>
<proteinExistence type="predicted"/>
<feature type="compositionally biased region" description="Basic and acidic residues" evidence="2">
    <location>
        <begin position="455"/>
        <end position="464"/>
    </location>
</feature>
<dbReference type="SUPFAM" id="SSF50729">
    <property type="entry name" value="PH domain-like"/>
    <property type="match status" value="1"/>
</dbReference>
<dbReference type="GO" id="GO:0005938">
    <property type="term" value="C:cell cortex"/>
    <property type="evidence" value="ECO:0007669"/>
    <property type="project" value="InterPro"/>
</dbReference>
<feature type="compositionally biased region" description="Polar residues" evidence="2">
    <location>
        <begin position="1359"/>
        <end position="1379"/>
    </location>
</feature>
<feature type="region of interest" description="Disordered" evidence="2">
    <location>
        <begin position="139"/>
        <end position="193"/>
    </location>
</feature>
<feature type="region of interest" description="Disordered" evidence="2">
    <location>
        <begin position="455"/>
        <end position="775"/>
    </location>
</feature>
<accession>A0A9P4Q209</accession>
<dbReference type="GO" id="GO:0005739">
    <property type="term" value="C:mitochondrion"/>
    <property type="evidence" value="ECO:0007669"/>
    <property type="project" value="TreeGrafter"/>
</dbReference>
<feature type="compositionally biased region" description="Acidic residues" evidence="2">
    <location>
        <begin position="506"/>
        <end position="517"/>
    </location>
</feature>
<feature type="region of interest" description="Disordered" evidence="2">
    <location>
        <begin position="1069"/>
        <end position="1150"/>
    </location>
</feature>
<gene>
    <name evidence="4" type="ORF">K431DRAFT_349051</name>
</gene>
<evidence type="ECO:0000256" key="2">
    <source>
        <dbReference type="SAM" id="MobiDB-lite"/>
    </source>
</evidence>
<dbReference type="Pfam" id="PF12814">
    <property type="entry name" value="Mcp5_PH"/>
    <property type="match status" value="1"/>
</dbReference>
<feature type="compositionally biased region" description="Low complexity" evidence="2">
    <location>
        <begin position="1708"/>
        <end position="1724"/>
    </location>
</feature>
<evidence type="ECO:0000256" key="1">
    <source>
        <dbReference type="SAM" id="Coils"/>
    </source>
</evidence>
<dbReference type="GO" id="GO:0000226">
    <property type="term" value="P:microtubule cytoskeleton organization"/>
    <property type="evidence" value="ECO:0007669"/>
    <property type="project" value="TreeGrafter"/>
</dbReference>
<dbReference type="InterPro" id="IPR053005">
    <property type="entry name" value="Nuclear_Pos-Cytoskel_Interact"/>
</dbReference>
<feature type="compositionally biased region" description="Acidic residues" evidence="2">
    <location>
        <begin position="1531"/>
        <end position="1543"/>
    </location>
</feature>
<dbReference type="GO" id="GO:0032065">
    <property type="term" value="P:maintenance of protein location in cell cortex"/>
    <property type="evidence" value="ECO:0007669"/>
    <property type="project" value="InterPro"/>
</dbReference>
<feature type="region of interest" description="Disordered" evidence="2">
    <location>
        <begin position="364"/>
        <end position="413"/>
    </location>
</feature>
<feature type="compositionally biased region" description="Low complexity" evidence="2">
    <location>
        <begin position="1658"/>
        <end position="1691"/>
    </location>
</feature>
<dbReference type="InterPro" id="IPR001849">
    <property type="entry name" value="PH_domain"/>
</dbReference>
<evidence type="ECO:0000313" key="5">
    <source>
        <dbReference type="Proteomes" id="UP000799441"/>
    </source>
</evidence>
<feature type="compositionally biased region" description="Polar residues" evidence="2">
    <location>
        <begin position="528"/>
        <end position="541"/>
    </location>
</feature>
<feature type="region of interest" description="Disordered" evidence="2">
    <location>
        <begin position="1"/>
        <end position="40"/>
    </location>
</feature>
<dbReference type="PANTHER" id="PTHR28190:SF1">
    <property type="entry name" value="NUCLEAR MIGRATION PROTEIN NUM1"/>
    <property type="match status" value="1"/>
</dbReference>
<feature type="compositionally biased region" description="Polar residues" evidence="2">
    <location>
        <begin position="1184"/>
        <end position="1197"/>
    </location>
</feature>
<evidence type="ECO:0000259" key="3">
    <source>
        <dbReference type="PROSITE" id="PS50003"/>
    </source>
</evidence>
<feature type="compositionally biased region" description="Polar residues" evidence="2">
    <location>
        <begin position="700"/>
        <end position="720"/>
    </location>
</feature>
<sequence length="1813" mass="197197">MASMARTPKNGGGGGGSDPFTSGSPSRSSNHTPSGGPLRYAAFDQEQFSFYSNTHSPSHAKRALEAHLKDTDRRIQDASRLGTTLVQQRKDLAARLKEVEQLAHDTENGEQIPEELQQRLIDLEREYNEIGRESARAFLPKTTSTSASTSGRVVGEQLDPNVRTSVLSGSAKDSPSKVSAPSSRRQRNQPVNRVHDIEFAAEISTSLLAQVRQLQAALTDKDESLKEVSAEKARLEADASSMIYKIRQLDESEQRYKDANWELETRLQDLEATHREVTDKEQRQGNTLKSSEARMALAIRELEELKSTHARALEDHVLLSRQQEADLNTLRRDAAAHDAERDRLQKHIDEVKSQNAELAKAVAANWRSQSRQEADRELVAADEGGTLSGSESDDAEFGQASTTKGTPARNGMLESETLKSSLNHAHRMIQNLKNNIHREKTEKIELRRMLTEARDELETSRRDSNGGIAQQPNTGRKRAANRDSDKFKKPDRPGRLGATRSSNVEILEDEPDWEDDVAGGLDNERTPSKVTRSSAHTSTGLSRAFDHRPAYARMDTTDSEAAGFQTANETQGFETANDEREGITTETDAFHTGAESLAGEDDSSDDLTETEGTVNRSQPTIASKIGKTPSPLVSAKPGDRTSFMSTASTSADEEDYEDDDDMANVRTPQQNHGQPRYRLRVSRGGASRKSRGSSALFLDSPTQLLQSPNAGSVDSPASSSRTDRDTPSAKGGRQTLGDELEGLDDESLEGTPSTLRYGSMEPEDLKNDDGAMPLTPTKVANVEQVHAQNEEASLGSPLAISSPVVADRFIQDDSKTSLVAAPVGKEVVRPTMVDAGMMTEPWEPEKVVEVVKKEESLAHKTAEVVSGALAGFGLGKLAETRGHEAEGEQEAQLAASEGESDIGDDNVKGAGLFTPQQATTRAAIQGQTFTSTRDVLASDIPANKQEEPTAIPATETVHQQPLEFADIVSLDTEPVQPEQDLPPSRPVTAEKSVEPSTAEFAAAAVPFAPAQPLSVAKEVKAEEPQQLGFSSVVFEELEPMQAHQPASSQRASYAVPLVPKRSSRRLDQLFVDGEEAPREAIDAEDKDAARPQDSDLGKGFFASFMPPPLKRNRSKSVPSRPQDEMKDPLEPNLVKGSKGPSGIPILSFGDDSMDDYNWGNEKQDAETVRDSNNVDRAIVGKPDSPQQQHKYSDSNASMLPMTKPLQIKKPLIDDGVQTMLSGADIESLIRSMGNSRPSTAIPAPVPVLIPSSTSSPGSRSPRRSAELATVDEASKLAIKRPTSAGSNRSRALEAPPLPPDHSQKIAAAQKTPAPVVPPAGTMGPPIMPASAYKKRPTTPNLNARPATKDSTTPRPPRASMSNSERPSNKSRTTSISSFASEVDERIRPSQGVLYPDDIQPSTDPRMIQAITQTMIGEFLWKYTRKAGRSEISNSRHRRFFWIHPYTRTLYWSEHDPSTMGRDMMKAKSVAIQSVRVITDDNAYPPGLHRKSLVVVTPGRDIIFTAPTGQRHETWFNALSYLLLRTEREKAEAEDEVNEEDLEDFNPNGSGGIIGRSISRMTGRSARSRSRTSLSSYNSRTTRASSPHMYSSLAHRQSQAHQRGSGTVRGWRDGSRDRSNDATITSRTASTNRDGASPSSTAIAAAAAAAAFNGDSPVQTLSQQQQQQLLQAPNRQQQQQGSTSGRLSSLTSAFRAPSRTQGSFSGRKGANSALSNRSAASGSAADTGIYDASVVGESAEDLRQVIEQQERDAMDRLEDVRACCDGKHNVGSLPRNSRHASFGSRFGGSGHGHHHHSHVTAEPIKESQRPRRGE</sequence>
<feature type="domain" description="PH" evidence="3">
    <location>
        <begin position="1412"/>
        <end position="1523"/>
    </location>
</feature>
<feature type="compositionally biased region" description="Polar residues" evidence="2">
    <location>
        <begin position="162"/>
        <end position="191"/>
    </location>
</feature>
<feature type="region of interest" description="Disordered" evidence="2">
    <location>
        <begin position="1178"/>
        <end position="1197"/>
    </location>
</feature>
<dbReference type="PROSITE" id="PS50003">
    <property type="entry name" value="PH_DOMAIN"/>
    <property type="match status" value="1"/>
</dbReference>
<feature type="compositionally biased region" description="Basic residues" evidence="2">
    <location>
        <begin position="675"/>
        <end position="691"/>
    </location>
</feature>
<feature type="coiled-coil region" evidence="1">
    <location>
        <begin position="211"/>
        <end position="361"/>
    </location>
</feature>
<feature type="compositionally biased region" description="Basic and acidic residues" evidence="2">
    <location>
        <begin position="1609"/>
        <end position="1619"/>
    </location>
</feature>
<feature type="compositionally biased region" description="Polar residues" evidence="2">
    <location>
        <begin position="1620"/>
        <end position="1637"/>
    </location>
</feature>
<feature type="compositionally biased region" description="Polar residues" evidence="2">
    <location>
        <begin position="1583"/>
        <end position="1604"/>
    </location>
</feature>
<feature type="compositionally biased region" description="Basic and acidic residues" evidence="2">
    <location>
        <begin position="1075"/>
        <end position="1096"/>
    </location>
</feature>
<feature type="compositionally biased region" description="Polar residues" evidence="2">
    <location>
        <begin position="565"/>
        <end position="574"/>
    </location>
</feature>
<protein>
    <recommendedName>
        <fullName evidence="3">PH domain-containing protein</fullName>
    </recommendedName>
</protein>
<dbReference type="InterPro" id="IPR024774">
    <property type="entry name" value="PH_dom-Mcp5-type"/>
</dbReference>
<feature type="compositionally biased region" description="Acidic residues" evidence="2">
    <location>
        <begin position="738"/>
        <end position="748"/>
    </location>
</feature>
<feature type="region of interest" description="Disordered" evidence="2">
    <location>
        <begin position="1771"/>
        <end position="1813"/>
    </location>
</feature>
<feature type="region of interest" description="Disordered" evidence="2">
    <location>
        <begin position="1531"/>
        <end position="1637"/>
    </location>
</feature>
<keyword evidence="1" id="KW-0175">Coiled coil</keyword>
<feature type="compositionally biased region" description="Basic and acidic residues" evidence="2">
    <location>
        <begin position="1802"/>
        <end position="1813"/>
    </location>
</feature>
<dbReference type="CDD" id="cd13365">
    <property type="entry name" value="PH_PLC_plant-like"/>
    <property type="match status" value="1"/>
</dbReference>